<evidence type="ECO:0000313" key="2">
    <source>
        <dbReference type="Proteomes" id="UP000199439"/>
    </source>
</evidence>
<organism evidence="1 2">
    <name type="scientific">Algibacter pectinivorans</name>
    <dbReference type="NCBI Taxonomy" id="870482"/>
    <lineage>
        <taxon>Bacteria</taxon>
        <taxon>Pseudomonadati</taxon>
        <taxon>Bacteroidota</taxon>
        <taxon>Flavobacteriia</taxon>
        <taxon>Flavobacteriales</taxon>
        <taxon>Flavobacteriaceae</taxon>
        <taxon>Algibacter</taxon>
    </lineage>
</organism>
<dbReference type="InterPro" id="IPR007485">
    <property type="entry name" value="LPS_assembly_LptE"/>
</dbReference>
<dbReference type="PROSITE" id="PS51257">
    <property type="entry name" value="PROKAR_LIPOPROTEIN"/>
    <property type="match status" value="1"/>
</dbReference>
<dbReference type="Proteomes" id="UP000199439">
    <property type="component" value="Unassembled WGS sequence"/>
</dbReference>
<proteinExistence type="predicted"/>
<dbReference type="AlphaFoldDB" id="A0A1I1PRJ6"/>
<keyword evidence="2" id="KW-1185">Reference proteome</keyword>
<dbReference type="RefSeq" id="WP_092851131.1">
    <property type="nucleotide sequence ID" value="NZ_FOMI01000004.1"/>
</dbReference>
<dbReference type="STRING" id="870482.SAMN04487987_104156"/>
<name>A0A1I1PRJ6_9FLAO</name>
<dbReference type="EMBL" id="FOMI01000004">
    <property type="protein sequence ID" value="SFD12282.1"/>
    <property type="molecule type" value="Genomic_DNA"/>
</dbReference>
<dbReference type="Pfam" id="PF04390">
    <property type="entry name" value="LptE"/>
    <property type="match status" value="1"/>
</dbReference>
<reference evidence="2" key="1">
    <citation type="submission" date="2016-10" db="EMBL/GenBank/DDBJ databases">
        <authorList>
            <person name="Varghese N."/>
            <person name="Submissions S."/>
        </authorList>
    </citation>
    <scope>NUCLEOTIDE SEQUENCE [LARGE SCALE GENOMIC DNA]</scope>
    <source>
        <strain evidence="2">DSM 25730</strain>
    </source>
</reference>
<dbReference type="GO" id="GO:0043165">
    <property type="term" value="P:Gram-negative-bacterium-type cell outer membrane assembly"/>
    <property type="evidence" value="ECO:0007669"/>
    <property type="project" value="InterPro"/>
</dbReference>
<evidence type="ECO:0000313" key="1">
    <source>
        <dbReference type="EMBL" id="SFD12282.1"/>
    </source>
</evidence>
<gene>
    <name evidence="1" type="ORF">SAMN04487987_104156</name>
</gene>
<sequence>MKHLNHIIILLLTLTLFSCGIYSFTGASIPPGTETFQVNRFENTALLVEPGLENDFKIALEDYILNQTNLTLNPNNGDLIYEGEITDYRISPTTATSANTAAQNRLTISVKLRFLNTKKEEDDLEQSFSFFYDYPASTQLIGSVKTTAHEEIFERITQDMFNATLAKW</sequence>
<dbReference type="OrthoDB" id="9790776at2"/>
<protein>
    <submittedName>
        <fullName evidence="1">Lipopolysaccharide-assembly</fullName>
    </submittedName>
</protein>
<accession>A0A1I1PRJ6</accession>
<dbReference type="GO" id="GO:0019867">
    <property type="term" value="C:outer membrane"/>
    <property type="evidence" value="ECO:0007669"/>
    <property type="project" value="InterPro"/>
</dbReference>